<accession>A0A1I1R0E1</accession>
<dbReference type="STRING" id="1505723.SAMN04487792_0048"/>
<sequence length="221" mass="24767">MKFKKILEVCSSAIMLATVPASMMLTTSTASAESTALPSISKNDIAPVANKDNQSLRQIAENNNLELSVVEQLNNNLDPDTPIPSGTPIYLPQNVEHAADYSEGTVNDNTILDFGNDLLRSYGRNPVGNPYANVPASIKSKYYDNLSSANRSAKVWIAYNESTYSYTAVNGQYYGRFQLTKSYLNGDYSKVNQEKTADRYVKNRYGSWEKAKQFWQAHQWY</sequence>
<proteinExistence type="predicted"/>
<feature type="chain" id="PRO_5011732951" description="LysM domain-containing protein" evidence="1">
    <location>
        <begin position="33"/>
        <end position="221"/>
    </location>
</feature>
<evidence type="ECO:0000256" key="1">
    <source>
        <dbReference type="SAM" id="SignalP"/>
    </source>
</evidence>
<dbReference type="Proteomes" id="UP000199599">
    <property type="component" value="Unassembled WGS sequence"/>
</dbReference>
<dbReference type="EMBL" id="FOMN01000001">
    <property type="protein sequence ID" value="SFD27844.1"/>
    <property type="molecule type" value="Genomic_DNA"/>
</dbReference>
<dbReference type="AlphaFoldDB" id="A0A1I1R0E1"/>
<protein>
    <recommendedName>
        <fullName evidence="4">LysM domain-containing protein</fullName>
    </recommendedName>
</protein>
<gene>
    <name evidence="2" type="ORF">SAMN04487792_0048</name>
</gene>
<evidence type="ECO:0008006" key="4">
    <source>
        <dbReference type="Google" id="ProtNLM"/>
    </source>
</evidence>
<evidence type="ECO:0000313" key="3">
    <source>
        <dbReference type="Proteomes" id="UP000199599"/>
    </source>
</evidence>
<reference evidence="3" key="1">
    <citation type="submission" date="2016-10" db="EMBL/GenBank/DDBJ databases">
        <authorList>
            <person name="Varghese N."/>
            <person name="Submissions S."/>
        </authorList>
    </citation>
    <scope>NUCLEOTIDE SEQUENCE [LARGE SCALE GENOMIC DNA]</scope>
    <source>
        <strain evidence="3">R-53102</strain>
    </source>
</reference>
<organism evidence="2 3">
    <name type="scientific">Lactobacillus bombicola</name>
    <dbReference type="NCBI Taxonomy" id="1505723"/>
    <lineage>
        <taxon>Bacteria</taxon>
        <taxon>Bacillati</taxon>
        <taxon>Bacillota</taxon>
        <taxon>Bacilli</taxon>
        <taxon>Lactobacillales</taxon>
        <taxon>Lactobacillaceae</taxon>
        <taxon>Lactobacillus</taxon>
    </lineage>
</organism>
<evidence type="ECO:0000313" key="2">
    <source>
        <dbReference type="EMBL" id="SFD27844.1"/>
    </source>
</evidence>
<feature type="signal peptide" evidence="1">
    <location>
        <begin position="1"/>
        <end position="32"/>
    </location>
</feature>
<name>A0A1I1R0E1_9LACO</name>
<keyword evidence="1" id="KW-0732">Signal</keyword>